<evidence type="ECO:0000313" key="1">
    <source>
        <dbReference type="EMBL" id="SVA22059.1"/>
    </source>
</evidence>
<protein>
    <submittedName>
        <fullName evidence="1">Uncharacterized protein</fullName>
    </submittedName>
</protein>
<proteinExistence type="predicted"/>
<organism evidence="1">
    <name type="scientific">marine metagenome</name>
    <dbReference type="NCBI Taxonomy" id="408172"/>
    <lineage>
        <taxon>unclassified sequences</taxon>
        <taxon>metagenomes</taxon>
        <taxon>ecological metagenomes</taxon>
    </lineage>
</organism>
<accession>A0A381U1S2</accession>
<gene>
    <name evidence="1" type="ORF">METZ01_LOCUS74913</name>
</gene>
<sequence length="27" mass="3038">MAESGQKKWETKLAPILVTIHVKLSQT</sequence>
<name>A0A381U1S2_9ZZZZ</name>
<dbReference type="AlphaFoldDB" id="A0A381U1S2"/>
<dbReference type="EMBL" id="UINC01005554">
    <property type="protein sequence ID" value="SVA22059.1"/>
    <property type="molecule type" value="Genomic_DNA"/>
</dbReference>
<reference evidence="1" key="1">
    <citation type="submission" date="2018-05" db="EMBL/GenBank/DDBJ databases">
        <authorList>
            <person name="Lanie J.A."/>
            <person name="Ng W.-L."/>
            <person name="Kazmierczak K.M."/>
            <person name="Andrzejewski T.M."/>
            <person name="Davidsen T.M."/>
            <person name="Wayne K.J."/>
            <person name="Tettelin H."/>
            <person name="Glass J.I."/>
            <person name="Rusch D."/>
            <person name="Podicherti R."/>
            <person name="Tsui H.-C.T."/>
            <person name="Winkler M.E."/>
        </authorList>
    </citation>
    <scope>NUCLEOTIDE SEQUENCE</scope>
</reference>